<evidence type="ECO:0000256" key="5">
    <source>
        <dbReference type="ARBA" id="ARBA00007005"/>
    </source>
</evidence>
<evidence type="ECO:0000256" key="13">
    <source>
        <dbReference type="ARBA" id="ARBA00023235"/>
    </source>
</evidence>
<evidence type="ECO:0000256" key="8">
    <source>
        <dbReference type="ARBA" id="ARBA00022832"/>
    </source>
</evidence>
<dbReference type="InterPro" id="IPR006108">
    <property type="entry name" value="3HC_DH_C"/>
</dbReference>
<accession>A0A1D2A775</accession>
<dbReference type="GO" id="GO:0004165">
    <property type="term" value="F:delta(3)-delta(2)-enoyl-CoA isomerase activity"/>
    <property type="evidence" value="ECO:0007669"/>
    <property type="project" value="UniProtKB-EC"/>
</dbReference>
<dbReference type="GO" id="GO:0070403">
    <property type="term" value="F:NAD+ binding"/>
    <property type="evidence" value="ECO:0007669"/>
    <property type="project" value="InterPro"/>
</dbReference>
<evidence type="ECO:0000256" key="1">
    <source>
        <dbReference type="ARBA" id="ARBA00000452"/>
    </source>
</evidence>
<feature type="domain" description="3-hydroxyacyl-CoA dehydrogenase C-terminal" evidence="19">
    <location>
        <begin position="656"/>
        <end position="740"/>
    </location>
</feature>
<dbReference type="GO" id="GO:0004300">
    <property type="term" value="F:enoyl-CoA hydratase activity"/>
    <property type="evidence" value="ECO:0007669"/>
    <property type="project" value="UniProtKB-EC"/>
</dbReference>
<feature type="domain" description="3-hydroxyacyl-CoA dehydrogenase NAD binding" evidence="20">
    <location>
        <begin position="339"/>
        <end position="516"/>
    </location>
</feature>
<comment type="subunit">
    <text evidence="7">Monomer.</text>
</comment>
<dbReference type="InterPro" id="IPR036291">
    <property type="entry name" value="NAD(P)-bd_dom_sf"/>
</dbReference>
<dbReference type="InterPro" id="IPR008927">
    <property type="entry name" value="6-PGluconate_DH-like_C_sf"/>
</dbReference>
<dbReference type="CDD" id="cd06558">
    <property type="entry name" value="crotonase-like"/>
    <property type="match status" value="1"/>
</dbReference>
<dbReference type="FunFam" id="3.40.50.720:FF:000009">
    <property type="entry name" value="Fatty oxidation complex, alpha subunit"/>
    <property type="match status" value="1"/>
</dbReference>
<comment type="catalytic activity">
    <reaction evidence="2">
        <text>a (3E)-enoyl-CoA = a 4-saturated (2E)-enoyl-CoA</text>
        <dbReference type="Rhea" id="RHEA:45228"/>
        <dbReference type="ChEBI" id="CHEBI:58521"/>
        <dbReference type="ChEBI" id="CHEBI:85097"/>
        <dbReference type="EC" id="5.3.3.8"/>
    </reaction>
</comment>
<dbReference type="PANTHER" id="PTHR23309">
    <property type="entry name" value="3-HYDROXYACYL-COA DEHYROGENASE"/>
    <property type="match status" value="1"/>
</dbReference>
<sequence>LSYILPRHCSDAEQVSKSHFAHSLGIPPHDMSKDPQTLYAVEDGVAVITLSFPPMNALHPKVLGSLFDNVRRAHADPSAKAIVITGANGRFCAGFDINQFQDKSRSGGGIDMSINTAFVELVETGPKPTVAAIEKLALGGGCELALACNARVAAPGTIMGLPELTLGILPGFGGTQRLPRVVGLEKALSMILTSKPIKDPEALSLGLLDAVVPPRELLATARKLALDLASGARTRRFALQRTDRLPAFREALATLEFARAQTRRRAPNLTHPLLALDAVQAGVERGGAAGLRAEAEAFAAAAALPTHGALVHVFFAQRSTKRVRGVTDVGLAPRGLRRLAVLGGGLMGSGIATASALAGIEVLLKEINQGFLDAGLARIRANLASGVKRGSLKQAAADAALARVTGTLTYDEFGSVDMVIEAAIEQVELKQRIFADLERVTRPACILATNTSTIDIKVVGAKTRSQDRIIGAHFFSPAHIMPLLEIVRSDVTSPQVILDTLDYGSRIKKTPVVVGNCTGFAVNRVFFPYSMAAAMLVDSGLDPYRVDAAVAAFGMPMGPFRLGDLVGLDVSLFVGKSYLEAFPERIYRSALVPLLNEAGRLGEKAKKGWYVFDDKRKARPDPALAEIVLESRKRSGLSGNAAFAAKLSDQDIAEFVFFPVINEACRVVAEGIVDKPADLDVATVMSMGFPAYRGGVVFYGDIVGADYVVRRLKQWATQYKAQAGFFEPCEYLLAAAKSGRKLSAGNATQSKI</sequence>
<dbReference type="UniPathway" id="UPA00659"/>
<evidence type="ECO:0000256" key="14">
    <source>
        <dbReference type="ARBA" id="ARBA00023239"/>
    </source>
</evidence>
<evidence type="ECO:0000256" key="11">
    <source>
        <dbReference type="ARBA" id="ARBA00023098"/>
    </source>
</evidence>
<evidence type="ECO:0000256" key="4">
    <source>
        <dbReference type="ARBA" id="ARBA00005005"/>
    </source>
</evidence>
<comment type="similarity">
    <text evidence="6">In the N-terminal section; belongs to the enoyl-CoA hydratase/isomerase family.</text>
</comment>
<dbReference type="Gene3D" id="3.90.226.10">
    <property type="entry name" value="2-enoyl-CoA Hydratase, Chain A, domain 1"/>
    <property type="match status" value="1"/>
</dbReference>
<keyword evidence="8" id="KW-0276">Fatty acid metabolism</keyword>
<keyword evidence="10" id="KW-0520">NAD</keyword>
<dbReference type="SUPFAM" id="SSF51735">
    <property type="entry name" value="NAD(P)-binding Rossmann-fold domains"/>
    <property type="match status" value="1"/>
</dbReference>
<evidence type="ECO:0000256" key="15">
    <source>
        <dbReference type="ARBA" id="ARBA00023268"/>
    </source>
</evidence>
<proteinExistence type="inferred from homology"/>
<evidence type="ECO:0000256" key="3">
    <source>
        <dbReference type="ARBA" id="ARBA00004275"/>
    </source>
</evidence>
<evidence type="ECO:0000256" key="10">
    <source>
        <dbReference type="ARBA" id="ARBA00023027"/>
    </source>
</evidence>
<comment type="catalytic activity">
    <reaction evidence="18">
        <text>a 4-saturated-(3S)-3-hydroxyacyl-CoA = a (3E)-enoyl-CoA + H2O</text>
        <dbReference type="Rhea" id="RHEA:20724"/>
        <dbReference type="ChEBI" id="CHEBI:15377"/>
        <dbReference type="ChEBI" id="CHEBI:58521"/>
        <dbReference type="ChEBI" id="CHEBI:137480"/>
        <dbReference type="EC" id="4.2.1.17"/>
    </reaction>
</comment>
<keyword evidence="13" id="KW-0413">Isomerase</keyword>
<gene>
    <name evidence="21" type="ORF">g.35893</name>
</gene>
<keyword evidence="9" id="KW-0560">Oxidoreductase</keyword>
<comment type="subcellular location">
    <subcellularLocation>
        <location evidence="3">Peroxisome</location>
    </subcellularLocation>
</comment>
<dbReference type="Gene3D" id="3.40.50.720">
    <property type="entry name" value="NAD(P)-binding Rossmann-like Domain"/>
    <property type="match status" value="1"/>
</dbReference>
<feature type="domain" description="3-hydroxyacyl-CoA dehydrogenase C-terminal" evidence="19">
    <location>
        <begin position="519"/>
        <end position="610"/>
    </location>
</feature>
<comment type="pathway">
    <text evidence="4">Lipid metabolism; fatty acid beta-oxidation.</text>
</comment>
<dbReference type="GO" id="GO:0005777">
    <property type="term" value="C:peroxisome"/>
    <property type="evidence" value="ECO:0007669"/>
    <property type="project" value="UniProtKB-SubCell"/>
</dbReference>
<feature type="non-terminal residue" evidence="21">
    <location>
        <position position="1"/>
    </location>
</feature>
<dbReference type="Gene3D" id="1.10.1040.50">
    <property type="match status" value="1"/>
</dbReference>
<dbReference type="EMBL" id="GDKF01003809">
    <property type="protein sequence ID" value="JAT74813.1"/>
    <property type="molecule type" value="Transcribed_RNA"/>
</dbReference>
<comment type="catalytic activity">
    <reaction evidence="17">
        <text>a (3S)-3-hydroxyacyl-CoA = a (2E)-enoyl-CoA + H2O</text>
        <dbReference type="Rhea" id="RHEA:16105"/>
        <dbReference type="ChEBI" id="CHEBI:15377"/>
        <dbReference type="ChEBI" id="CHEBI:57318"/>
        <dbReference type="ChEBI" id="CHEBI:58856"/>
        <dbReference type="EC" id="4.2.1.17"/>
    </reaction>
</comment>
<comment type="catalytic activity">
    <reaction evidence="1">
        <text>a (3Z)-enoyl-CoA = a 4-saturated (2E)-enoyl-CoA</text>
        <dbReference type="Rhea" id="RHEA:45900"/>
        <dbReference type="ChEBI" id="CHEBI:85097"/>
        <dbReference type="ChEBI" id="CHEBI:85489"/>
        <dbReference type="EC" id="5.3.3.8"/>
    </reaction>
</comment>
<evidence type="ECO:0000256" key="12">
    <source>
        <dbReference type="ARBA" id="ARBA00023140"/>
    </source>
</evidence>
<name>A0A1D2A775_AUXPR</name>
<protein>
    <submittedName>
        <fullName evidence="21">Uncharacterized protein</fullName>
    </submittedName>
</protein>
<dbReference type="GO" id="GO:0008692">
    <property type="term" value="F:3-hydroxybutyryl-CoA epimerase activity"/>
    <property type="evidence" value="ECO:0007669"/>
    <property type="project" value="UniProtKB-EC"/>
</dbReference>
<dbReference type="AlphaFoldDB" id="A0A1D2A775"/>
<keyword evidence="14" id="KW-0456">Lyase</keyword>
<dbReference type="SUPFAM" id="SSF48179">
    <property type="entry name" value="6-phosphogluconate dehydrogenase C-terminal domain-like"/>
    <property type="match status" value="2"/>
</dbReference>
<dbReference type="Pfam" id="PF00378">
    <property type="entry name" value="ECH_1"/>
    <property type="match status" value="1"/>
</dbReference>
<dbReference type="PROSITE" id="PS00067">
    <property type="entry name" value="3HCDH"/>
    <property type="match status" value="1"/>
</dbReference>
<evidence type="ECO:0000256" key="6">
    <source>
        <dbReference type="ARBA" id="ARBA00008750"/>
    </source>
</evidence>
<reference evidence="21" key="1">
    <citation type="submission" date="2015-08" db="EMBL/GenBank/DDBJ databases">
        <authorList>
            <person name="Babu N.S."/>
            <person name="Beckwith C.J."/>
            <person name="Beseler K.G."/>
            <person name="Brison A."/>
            <person name="Carone J.V."/>
            <person name="Caskin T.P."/>
            <person name="Diamond M."/>
            <person name="Durham M.E."/>
            <person name="Foxe J.M."/>
            <person name="Go M."/>
            <person name="Henderson B.A."/>
            <person name="Jones I.B."/>
            <person name="McGettigan J.A."/>
            <person name="Micheletti S.J."/>
            <person name="Nasrallah M.E."/>
            <person name="Ortiz D."/>
            <person name="Piller C.R."/>
            <person name="Privatt S.R."/>
            <person name="Schneider S.L."/>
            <person name="Sharp S."/>
            <person name="Smith T.C."/>
            <person name="Stanton J.D."/>
            <person name="Ullery H.E."/>
            <person name="Wilson R.J."/>
            <person name="Serrano M.G."/>
            <person name="Buck G."/>
            <person name="Lee V."/>
            <person name="Wang Y."/>
            <person name="Carvalho R."/>
            <person name="Voegtly L."/>
            <person name="Shi R."/>
            <person name="Duckworth R."/>
            <person name="Johnson A."/>
            <person name="Loviza R."/>
            <person name="Walstead R."/>
            <person name="Shah Z."/>
            <person name="Kiflezghi M."/>
            <person name="Wade K."/>
            <person name="Ball S.L."/>
            <person name="Bradley K.W."/>
            <person name="Asai D.J."/>
            <person name="Bowman C.A."/>
            <person name="Russell D.A."/>
            <person name="Pope W.H."/>
            <person name="Jacobs-Sera D."/>
            <person name="Hendrix R.W."/>
            <person name="Hatfull G.F."/>
        </authorList>
    </citation>
    <scope>NUCLEOTIDE SEQUENCE</scope>
</reference>
<dbReference type="InterPro" id="IPR001753">
    <property type="entry name" value="Enoyl-CoA_hydra/iso"/>
</dbReference>
<dbReference type="FunFam" id="1.10.1040.50:FF:000004">
    <property type="entry name" value="Peroxisomal fatty acid beta-oxidation multifunctional protein"/>
    <property type="match status" value="1"/>
</dbReference>
<comment type="similarity">
    <text evidence="5">In the central section; belongs to the 3-hydroxyacyl-CoA dehydrogenase family.</text>
</comment>
<keyword evidence="12" id="KW-0576">Peroxisome</keyword>
<dbReference type="PANTHER" id="PTHR23309:SF49">
    <property type="entry name" value="PEROXISOMAL BIFUNCTIONAL ENZYME"/>
    <property type="match status" value="1"/>
</dbReference>
<evidence type="ECO:0000256" key="16">
    <source>
        <dbReference type="ARBA" id="ARBA00023701"/>
    </source>
</evidence>
<evidence type="ECO:0000256" key="2">
    <source>
        <dbReference type="ARBA" id="ARBA00000765"/>
    </source>
</evidence>
<comment type="catalytic activity">
    <reaction evidence="16">
        <text>(3S)-3-hydroxybutanoyl-CoA = (3R)-3-hydroxybutanoyl-CoA</text>
        <dbReference type="Rhea" id="RHEA:21760"/>
        <dbReference type="ChEBI" id="CHEBI:57315"/>
        <dbReference type="ChEBI" id="CHEBI:57316"/>
        <dbReference type="EC" id="5.1.2.3"/>
    </reaction>
</comment>
<evidence type="ECO:0000313" key="21">
    <source>
        <dbReference type="EMBL" id="JAT74813.1"/>
    </source>
</evidence>
<keyword evidence="11" id="KW-0443">Lipid metabolism</keyword>
<dbReference type="GO" id="GO:0006635">
    <property type="term" value="P:fatty acid beta-oxidation"/>
    <property type="evidence" value="ECO:0007669"/>
    <property type="project" value="UniProtKB-UniPathway"/>
</dbReference>
<evidence type="ECO:0000259" key="20">
    <source>
        <dbReference type="Pfam" id="PF02737"/>
    </source>
</evidence>
<evidence type="ECO:0000256" key="9">
    <source>
        <dbReference type="ARBA" id="ARBA00023002"/>
    </source>
</evidence>
<keyword evidence="15" id="KW-0511">Multifunctional enzyme</keyword>
<dbReference type="Pfam" id="PF00725">
    <property type="entry name" value="3HCDH"/>
    <property type="match status" value="2"/>
</dbReference>
<dbReference type="SUPFAM" id="SSF52096">
    <property type="entry name" value="ClpP/crotonase"/>
    <property type="match status" value="1"/>
</dbReference>
<evidence type="ECO:0000256" key="18">
    <source>
        <dbReference type="ARBA" id="ARBA00023717"/>
    </source>
</evidence>
<dbReference type="Pfam" id="PF02737">
    <property type="entry name" value="3HCDH_N"/>
    <property type="match status" value="1"/>
</dbReference>
<organism evidence="21">
    <name type="scientific">Auxenochlorella protothecoides</name>
    <name type="common">Green microalga</name>
    <name type="synonym">Chlorella protothecoides</name>
    <dbReference type="NCBI Taxonomy" id="3075"/>
    <lineage>
        <taxon>Eukaryota</taxon>
        <taxon>Viridiplantae</taxon>
        <taxon>Chlorophyta</taxon>
        <taxon>core chlorophytes</taxon>
        <taxon>Trebouxiophyceae</taxon>
        <taxon>Chlorellales</taxon>
        <taxon>Chlorellaceae</taxon>
        <taxon>Auxenochlorella</taxon>
    </lineage>
</organism>
<evidence type="ECO:0000259" key="19">
    <source>
        <dbReference type="Pfam" id="PF00725"/>
    </source>
</evidence>
<evidence type="ECO:0000256" key="17">
    <source>
        <dbReference type="ARBA" id="ARBA00023709"/>
    </source>
</evidence>
<dbReference type="InterPro" id="IPR006176">
    <property type="entry name" value="3-OHacyl-CoA_DH_NAD-bd"/>
</dbReference>
<evidence type="ECO:0000256" key="7">
    <source>
        <dbReference type="ARBA" id="ARBA00011245"/>
    </source>
</evidence>
<dbReference type="InterPro" id="IPR029045">
    <property type="entry name" value="ClpP/crotonase-like_dom_sf"/>
</dbReference>
<dbReference type="InterPro" id="IPR006180">
    <property type="entry name" value="3-OHacyl-CoA_DH_CS"/>
</dbReference>
<dbReference type="GO" id="GO:0003857">
    <property type="term" value="F:(3S)-3-hydroxyacyl-CoA dehydrogenase (NAD+) activity"/>
    <property type="evidence" value="ECO:0007669"/>
    <property type="project" value="TreeGrafter"/>
</dbReference>